<evidence type="ECO:0000313" key="2">
    <source>
        <dbReference type="Proteomes" id="UP000201458"/>
    </source>
</evidence>
<protein>
    <submittedName>
        <fullName evidence="1">Uncharacterized protein</fullName>
    </submittedName>
</protein>
<proteinExistence type="predicted"/>
<dbReference type="EMBL" id="KU998244">
    <property type="protein sequence ID" value="ANA86253.1"/>
    <property type="molecule type" value="Genomic_DNA"/>
</dbReference>
<dbReference type="Proteomes" id="UP000201458">
    <property type="component" value="Segment"/>
</dbReference>
<gene>
    <name evidence="1" type="primary">97</name>
    <name evidence="1" type="ORF">PBI_SMOOTHIE_97</name>
</gene>
<sequence length="177" mass="19959">MTEPEISEGEREGARDLLEALRASLKVNVTGAQTEAPRGHILTVTKCEDFDPEYPSFDWSIECQNVDKCGGWQECHELHEISGASAADGPWDCDENAPWEGMDEFEFHGVLHTWHWGHGWTVPYRGCVVAGNDWICDYAHDIALDHGCGRHEVEDDWDDMDCYLIHVRALASSEPES</sequence>
<dbReference type="KEGG" id="vg:28378556"/>
<accession>A0A166Y896</accession>
<organism evidence="1 2">
    <name type="scientific">Gordonia phage Smoothie</name>
    <dbReference type="NCBI Taxonomy" id="1838078"/>
    <lineage>
        <taxon>Viruses</taxon>
        <taxon>Duplodnaviria</taxon>
        <taxon>Heunggongvirae</taxon>
        <taxon>Uroviricota</taxon>
        <taxon>Caudoviricetes</taxon>
        <taxon>Smoothievirus</taxon>
        <taxon>Smoothievirus smoothie</taxon>
    </lineage>
</organism>
<name>A0A166Y896_9CAUD</name>
<evidence type="ECO:0000313" key="1">
    <source>
        <dbReference type="EMBL" id="ANA86253.1"/>
    </source>
</evidence>
<dbReference type="GeneID" id="28378556"/>
<keyword evidence="2" id="KW-1185">Reference proteome</keyword>
<dbReference type="RefSeq" id="YP_009269210.1">
    <property type="nucleotide sequence ID" value="NC_030696.1"/>
</dbReference>
<reference evidence="1 2" key="1">
    <citation type="submission" date="2016-03" db="EMBL/GenBank/DDBJ databases">
        <authorList>
            <person name="Montgomery M.T."/>
            <person name="Guerrero C.A."/>
            <person name="Mavrich T.N."/>
            <person name="Pope W.H."/>
            <person name="Garlena R.A."/>
            <person name="Russell D.A."/>
            <person name="Jacobs-Sera D."/>
            <person name="Hendrix R.W."/>
            <person name="Hatfull G.F."/>
        </authorList>
    </citation>
    <scope>NUCLEOTIDE SEQUENCE [LARGE SCALE GENOMIC DNA]</scope>
</reference>